<dbReference type="Proteomes" id="UP000887540">
    <property type="component" value="Unplaced"/>
</dbReference>
<evidence type="ECO:0000313" key="8">
    <source>
        <dbReference type="Proteomes" id="UP000887540"/>
    </source>
</evidence>
<accession>A0A914CKL6</accession>
<comment type="similarity">
    <text evidence="5">Belongs to the protein kinase superfamily. STE Ser/Thr protein kinase family. MAP kinase kinase subfamily.</text>
</comment>
<dbReference type="WBParaSite" id="ACRNAN_scaffold11339.g28185.t1">
    <property type="protein sequence ID" value="ACRNAN_scaffold11339.g28185.t1"/>
    <property type="gene ID" value="ACRNAN_scaffold11339.g28185"/>
</dbReference>
<dbReference type="AlphaFoldDB" id="A0A914CKL6"/>
<protein>
    <recommendedName>
        <fullName evidence="6">mitogen-activated protein kinase kinase</fullName>
        <ecNumber evidence="6">2.7.12.2</ecNumber>
    </recommendedName>
</protein>
<dbReference type="PROSITE" id="PS50011">
    <property type="entry name" value="PROTEIN_KINASE_DOM"/>
    <property type="match status" value="1"/>
</dbReference>
<organism evidence="8 9">
    <name type="scientific">Acrobeloides nanus</name>
    <dbReference type="NCBI Taxonomy" id="290746"/>
    <lineage>
        <taxon>Eukaryota</taxon>
        <taxon>Metazoa</taxon>
        <taxon>Ecdysozoa</taxon>
        <taxon>Nematoda</taxon>
        <taxon>Chromadorea</taxon>
        <taxon>Rhabditida</taxon>
        <taxon>Tylenchina</taxon>
        <taxon>Cephalobomorpha</taxon>
        <taxon>Cephaloboidea</taxon>
        <taxon>Cephalobidae</taxon>
        <taxon>Acrobeloides</taxon>
    </lineage>
</organism>
<dbReference type="GO" id="GO:0005524">
    <property type="term" value="F:ATP binding"/>
    <property type="evidence" value="ECO:0007669"/>
    <property type="project" value="UniProtKB-KW"/>
</dbReference>
<dbReference type="GO" id="GO:0004708">
    <property type="term" value="F:MAP kinase kinase activity"/>
    <property type="evidence" value="ECO:0007669"/>
    <property type="project" value="UniProtKB-EC"/>
</dbReference>
<keyword evidence="1" id="KW-0808">Transferase</keyword>
<keyword evidence="3" id="KW-0418">Kinase</keyword>
<evidence type="ECO:0000259" key="7">
    <source>
        <dbReference type="PROSITE" id="PS50011"/>
    </source>
</evidence>
<evidence type="ECO:0000313" key="9">
    <source>
        <dbReference type="WBParaSite" id="ACRNAN_scaffold11339.g28185.t1"/>
    </source>
</evidence>
<dbReference type="PANTHER" id="PTHR48013:SF28">
    <property type="entry name" value="DUAL SPECIFICITY MITOGEN-ACTIVATED PROTEIN KINASE KINASE SEK-1"/>
    <property type="match status" value="1"/>
</dbReference>
<evidence type="ECO:0000256" key="3">
    <source>
        <dbReference type="ARBA" id="ARBA00022777"/>
    </source>
</evidence>
<keyword evidence="4" id="KW-0067">ATP-binding</keyword>
<dbReference type="InterPro" id="IPR011009">
    <property type="entry name" value="Kinase-like_dom_sf"/>
</dbReference>
<reference evidence="9" key="1">
    <citation type="submission" date="2022-11" db="UniProtKB">
        <authorList>
            <consortium name="WormBaseParasite"/>
        </authorList>
    </citation>
    <scope>IDENTIFICATION</scope>
</reference>
<sequence>MHRDIKPENILMDFKGNVKLSDLGLVKVLENSVGISAKSGTKLYYSPEVLDGGLVLKYQVKSDVWSLGITMMEIAFFKFPYVSILEKDFIDEVCDGPAPIMSHDDDYSEEMKEFVNQCLIKDPEARAHIRDLAKTKLAIKFQDLNKTRGYMMNFIQNNTEDIP</sequence>
<evidence type="ECO:0000256" key="1">
    <source>
        <dbReference type="ARBA" id="ARBA00022679"/>
    </source>
</evidence>
<dbReference type="EC" id="2.7.12.2" evidence="6"/>
<evidence type="ECO:0000256" key="5">
    <source>
        <dbReference type="ARBA" id="ARBA00038035"/>
    </source>
</evidence>
<dbReference type="SMART" id="SM00220">
    <property type="entry name" value="S_TKc"/>
    <property type="match status" value="1"/>
</dbReference>
<evidence type="ECO:0000256" key="4">
    <source>
        <dbReference type="ARBA" id="ARBA00022840"/>
    </source>
</evidence>
<evidence type="ECO:0000256" key="6">
    <source>
        <dbReference type="ARBA" id="ARBA00038999"/>
    </source>
</evidence>
<keyword evidence="8" id="KW-1185">Reference proteome</keyword>
<proteinExistence type="inferred from homology"/>
<feature type="domain" description="Protein kinase" evidence="7">
    <location>
        <begin position="1"/>
        <end position="139"/>
    </location>
</feature>
<dbReference type="Gene3D" id="1.10.510.10">
    <property type="entry name" value="Transferase(Phosphotransferase) domain 1"/>
    <property type="match status" value="1"/>
</dbReference>
<dbReference type="GO" id="GO:0051403">
    <property type="term" value="P:stress-activated MAPK cascade"/>
    <property type="evidence" value="ECO:0007669"/>
    <property type="project" value="TreeGrafter"/>
</dbReference>
<evidence type="ECO:0000256" key="2">
    <source>
        <dbReference type="ARBA" id="ARBA00022741"/>
    </source>
</evidence>
<dbReference type="Pfam" id="PF00069">
    <property type="entry name" value="Pkinase"/>
    <property type="match status" value="1"/>
</dbReference>
<dbReference type="PANTHER" id="PTHR48013">
    <property type="entry name" value="DUAL SPECIFICITY MITOGEN-ACTIVATED PROTEIN KINASE KINASE 5-RELATED"/>
    <property type="match status" value="1"/>
</dbReference>
<dbReference type="InterPro" id="IPR000719">
    <property type="entry name" value="Prot_kinase_dom"/>
</dbReference>
<name>A0A914CKL6_9BILA</name>
<dbReference type="SUPFAM" id="SSF56112">
    <property type="entry name" value="Protein kinase-like (PK-like)"/>
    <property type="match status" value="1"/>
</dbReference>
<keyword evidence="2" id="KW-0547">Nucleotide-binding</keyword>